<evidence type="ECO:0000256" key="2">
    <source>
        <dbReference type="SAM" id="Phobius"/>
    </source>
</evidence>
<comment type="caution">
    <text evidence="3">The sequence shown here is derived from an EMBL/GenBank/DDBJ whole genome shotgun (WGS) entry which is preliminary data.</text>
</comment>
<feature type="transmembrane region" description="Helical" evidence="2">
    <location>
        <begin position="181"/>
        <end position="203"/>
    </location>
</feature>
<feature type="transmembrane region" description="Helical" evidence="2">
    <location>
        <begin position="77"/>
        <end position="99"/>
    </location>
</feature>
<organism evidence="3 4">
    <name type="scientific">Rugosimonospora acidiphila</name>
    <dbReference type="NCBI Taxonomy" id="556531"/>
    <lineage>
        <taxon>Bacteria</taxon>
        <taxon>Bacillati</taxon>
        <taxon>Actinomycetota</taxon>
        <taxon>Actinomycetes</taxon>
        <taxon>Micromonosporales</taxon>
        <taxon>Micromonosporaceae</taxon>
        <taxon>Rugosimonospora</taxon>
    </lineage>
</organism>
<keyword evidence="2" id="KW-0472">Membrane</keyword>
<sequence>MAGDRQGAGEPAPADRGPSPPESLIDEVFVPAMRRWERHQARANRNWATRSARRVLSAAGPTASRTVRRTARLAERLGRWVGLWQFLCVVALLDTLGGWPDLSRRLHPYPPFALVSAEPVRRLGGQIQRLTGDLSDPFLPRLTRALPESWQWAGGGIYLVCLVVCVTVVRRSWRMPRALSPIVLVVGCGGFAATALEVMHLLATSLSGVARAVESLTITGVAVLIGATYASLRLLGGRRRP</sequence>
<evidence type="ECO:0000313" key="3">
    <source>
        <dbReference type="EMBL" id="GAA5193778.1"/>
    </source>
</evidence>
<keyword evidence="2" id="KW-1133">Transmembrane helix</keyword>
<protein>
    <submittedName>
        <fullName evidence="3">Uncharacterized protein</fullName>
    </submittedName>
</protein>
<gene>
    <name evidence="3" type="ORF">GCM10023322_56550</name>
</gene>
<feature type="region of interest" description="Disordered" evidence="1">
    <location>
        <begin position="1"/>
        <end position="23"/>
    </location>
</feature>
<keyword evidence="2" id="KW-0812">Transmembrane</keyword>
<keyword evidence="4" id="KW-1185">Reference proteome</keyword>
<dbReference type="EMBL" id="BAABJQ010000020">
    <property type="protein sequence ID" value="GAA5193778.1"/>
    <property type="molecule type" value="Genomic_DNA"/>
</dbReference>
<evidence type="ECO:0000256" key="1">
    <source>
        <dbReference type="SAM" id="MobiDB-lite"/>
    </source>
</evidence>
<reference evidence="4" key="1">
    <citation type="journal article" date="2019" name="Int. J. Syst. Evol. Microbiol.">
        <title>The Global Catalogue of Microorganisms (GCM) 10K type strain sequencing project: providing services to taxonomists for standard genome sequencing and annotation.</title>
        <authorList>
            <consortium name="The Broad Institute Genomics Platform"/>
            <consortium name="The Broad Institute Genome Sequencing Center for Infectious Disease"/>
            <person name="Wu L."/>
            <person name="Ma J."/>
        </authorList>
    </citation>
    <scope>NUCLEOTIDE SEQUENCE [LARGE SCALE GENOMIC DNA]</scope>
    <source>
        <strain evidence="4">JCM 18304</strain>
    </source>
</reference>
<name>A0ABP9SD43_9ACTN</name>
<dbReference type="RefSeq" id="WP_345634654.1">
    <property type="nucleotide sequence ID" value="NZ_BAABJQ010000020.1"/>
</dbReference>
<dbReference type="Proteomes" id="UP001501570">
    <property type="component" value="Unassembled WGS sequence"/>
</dbReference>
<feature type="transmembrane region" description="Helical" evidence="2">
    <location>
        <begin position="150"/>
        <end position="169"/>
    </location>
</feature>
<evidence type="ECO:0000313" key="4">
    <source>
        <dbReference type="Proteomes" id="UP001501570"/>
    </source>
</evidence>
<feature type="transmembrane region" description="Helical" evidence="2">
    <location>
        <begin position="215"/>
        <end position="235"/>
    </location>
</feature>
<proteinExistence type="predicted"/>
<accession>A0ABP9SD43</accession>